<comment type="caution">
    <text evidence="1">The sequence shown here is derived from an EMBL/GenBank/DDBJ whole genome shotgun (WGS) entry which is preliminary data.</text>
</comment>
<reference evidence="1" key="1">
    <citation type="submission" date="2022-02" db="EMBL/GenBank/DDBJ databases">
        <title>Halalkalibacter sp. nov. isolated from Lonar Lake, India.</title>
        <authorList>
            <person name="Joshi A."/>
            <person name="Thite S."/>
            <person name="Lodha T."/>
        </authorList>
    </citation>
    <scope>NUCLEOTIDE SEQUENCE</scope>
    <source>
        <strain evidence="1">MEB205</strain>
    </source>
</reference>
<protein>
    <submittedName>
        <fullName evidence="1">Uncharacterized protein</fullName>
    </submittedName>
</protein>
<proteinExistence type="predicted"/>
<dbReference type="RefSeq" id="WP_250094530.1">
    <property type="nucleotide sequence ID" value="NZ_JAKRYL010000001.1"/>
</dbReference>
<dbReference type="EMBL" id="JAKRYL010000001">
    <property type="protein sequence ID" value="MCL7745592.1"/>
    <property type="molecule type" value="Genomic_DNA"/>
</dbReference>
<dbReference type="AlphaFoldDB" id="A0A9X2A2K1"/>
<accession>A0A9X2A2K1</accession>
<keyword evidence="2" id="KW-1185">Reference proteome</keyword>
<sequence>MIVQDLLGSRVLTKIENALVIYEKVLIRDVLMSGHFCIEGNKKVEEYIKVITENDNESIQVVASYKVGVEYASINEIITNLETNKAWNLEKVAL</sequence>
<organism evidence="1 2">
    <name type="scientific">Halalkalibacter alkaliphilus</name>
    <dbReference type="NCBI Taxonomy" id="2917993"/>
    <lineage>
        <taxon>Bacteria</taxon>
        <taxon>Bacillati</taxon>
        <taxon>Bacillota</taxon>
        <taxon>Bacilli</taxon>
        <taxon>Bacillales</taxon>
        <taxon>Bacillaceae</taxon>
        <taxon>Halalkalibacter</taxon>
    </lineage>
</organism>
<evidence type="ECO:0000313" key="1">
    <source>
        <dbReference type="EMBL" id="MCL7745592.1"/>
    </source>
</evidence>
<dbReference type="Proteomes" id="UP001139150">
    <property type="component" value="Unassembled WGS sequence"/>
</dbReference>
<name>A0A9X2A2K1_9BACI</name>
<evidence type="ECO:0000313" key="2">
    <source>
        <dbReference type="Proteomes" id="UP001139150"/>
    </source>
</evidence>
<gene>
    <name evidence="1" type="ORF">MF646_00515</name>
</gene>